<reference evidence="2" key="1">
    <citation type="submission" date="2022-05" db="EMBL/GenBank/DDBJ databases">
        <title>Draft genome sequence of Clostridium tertium strain CP3 isolated from Peru.</title>
        <authorList>
            <person name="Hurtado R."/>
            <person name="Lima L."/>
            <person name="Sousa T."/>
            <person name="Jaiswal A.K."/>
            <person name="Tiwari S."/>
            <person name="Maturrano L."/>
            <person name="Brenig B."/>
            <person name="Azevedo V."/>
        </authorList>
    </citation>
    <scope>NUCLEOTIDE SEQUENCE</scope>
    <source>
        <strain evidence="2">CP3</strain>
    </source>
</reference>
<feature type="domain" description="Bro-N" evidence="1">
    <location>
        <begin position="1"/>
        <end position="104"/>
    </location>
</feature>
<dbReference type="PROSITE" id="PS51750">
    <property type="entry name" value="BRO_N"/>
    <property type="match status" value="1"/>
</dbReference>
<evidence type="ECO:0000313" key="3">
    <source>
        <dbReference type="Proteomes" id="UP001141183"/>
    </source>
</evidence>
<evidence type="ECO:0000313" key="2">
    <source>
        <dbReference type="EMBL" id="MDC4241723.1"/>
    </source>
</evidence>
<dbReference type="PANTHER" id="PTHR36180">
    <property type="entry name" value="DNA-BINDING PROTEIN-RELATED-RELATED"/>
    <property type="match status" value="1"/>
</dbReference>
<organism evidence="2 3">
    <name type="scientific">Clostridium tertium</name>
    <dbReference type="NCBI Taxonomy" id="1559"/>
    <lineage>
        <taxon>Bacteria</taxon>
        <taxon>Bacillati</taxon>
        <taxon>Bacillota</taxon>
        <taxon>Clostridia</taxon>
        <taxon>Eubacteriales</taxon>
        <taxon>Clostridiaceae</taxon>
        <taxon>Clostridium</taxon>
    </lineage>
</organism>
<dbReference type="Pfam" id="PF03374">
    <property type="entry name" value="ANT"/>
    <property type="match status" value="1"/>
</dbReference>
<gene>
    <name evidence="2" type="ORF">NE398_16425</name>
</gene>
<name>A0A9X3XMM1_9CLOT</name>
<dbReference type="AlphaFoldDB" id="A0A9X3XMM1"/>
<dbReference type="Proteomes" id="UP001141183">
    <property type="component" value="Unassembled WGS sequence"/>
</dbReference>
<evidence type="ECO:0000259" key="1">
    <source>
        <dbReference type="PROSITE" id="PS51750"/>
    </source>
</evidence>
<dbReference type="EMBL" id="JAMRYU010000018">
    <property type="protein sequence ID" value="MDC4241723.1"/>
    <property type="molecule type" value="Genomic_DNA"/>
</dbReference>
<accession>A0A9X3XMM1</accession>
<proteinExistence type="predicted"/>
<dbReference type="GO" id="GO:0003677">
    <property type="term" value="F:DNA binding"/>
    <property type="evidence" value="ECO:0007669"/>
    <property type="project" value="InterPro"/>
</dbReference>
<dbReference type="InterPro" id="IPR005039">
    <property type="entry name" value="Ant_C"/>
</dbReference>
<dbReference type="Pfam" id="PF02498">
    <property type="entry name" value="Bro-N"/>
    <property type="match status" value="1"/>
</dbReference>
<dbReference type="InterPro" id="IPR003497">
    <property type="entry name" value="BRO_N_domain"/>
</dbReference>
<comment type="caution">
    <text evidence="2">The sequence shown here is derived from an EMBL/GenBank/DDBJ whole genome shotgun (WGS) entry which is preliminary data.</text>
</comment>
<keyword evidence="3" id="KW-1185">Reference proteome</keyword>
<dbReference type="PANTHER" id="PTHR36180:SF2">
    <property type="entry name" value="BRO FAMILY PROTEIN"/>
    <property type="match status" value="1"/>
</dbReference>
<protein>
    <submittedName>
        <fullName evidence="2">Phage antirepressor KilAC domain-containing protein</fullName>
    </submittedName>
</protein>
<dbReference type="RefSeq" id="WP_099346452.1">
    <property type="nucleotide sequence ID" value="NZ_JADMSE010000044.1"/>
</dbReference>
<dbReference type="SMART" id="SM01040">
    <property type="entry name" value="Bro-N"/>
    <property type="match status" value="1"/>
</dbReference>
<sequence>MEKMEIFKNDTFGEMNILELDGKDYFQAVQCASMLGYSNARAALNRHCKHSIKYKIATIGGNQDVSFIPEGDLFRLIVHSKLPYAEKFESWVFDEILPSIRSKGIYATDKVIEDGLKETTTLEKLLTELKEERQQLMFELEESKEKVNYHDKVLNSKLLIPITIIAKDYGMSGVQMNKILNSLRVQYRISDKWVLYQEYAPQGYTSSKILNISDGKYTIVTHWTEKGRVFIYELLKEKLGVVPLIEK</sequence>